<feature type="transmembrane region" description="Helical" evidence="7">
    <location>
        <begin position="163"/>
        <end position="187"/>
    </location>
</feature>
<dbReference type="CDD" id="cd06261">
    <property type="entry name" value="TM_PBP2"/>
    <property type="match status" value="1"/>
</dbReference>
<sequence>MSYSARAETRHAYLLLALPAVIVYLAVIAFPTVFSFGLSLTDYKGGPLFGGLNAIRFVGIDHYVKMFGDRFFWISLQNNVYIILVSVFGQIPIGFTVAYVLYRKLVGMRDLFQTMIYLPTVISTIVIGVLWRSFFSPYGPFTQLMELIRPGWDNTLFLNPSTAMIPVLFVILWMYTGTYLIIFLASLQKIDPQIIDAAKIDGASEWQVLGRVALPSLSGVILTTVILAISGSLKSFDLLFAMTAGNPARRTSVLALYMYDNAFRGSPDYGLANAVSTFMVMLSFALVLILVVLEKRWGGGE</sequence>
<feature type="transmembrane region" description="Helical" evidence="7">
    <location>
        <begin position="12"/>
        <end position="34"/>
    </location>
</feature>
<dbReference type="OrthoDB" id="2168559at2"/>
<evidence type="ECO:0000256" key="1">
    <source>
        <dbReference type="ARBA" id="ARBA00004651"/>
    </source>
</evidence>
<evidence type="ECO:0000313" key="10">
    <source>
        <dbReference type="Proteomes" id="UP000065807"/>
    </source>
</evidence>
<feature type="transmembrane region" description="Helical" evidence="7">
    <location>
        <begin position="80"/>
        <end position="102"/>
    </location>
</feature>
<dbReference type="PATRIC" id="fig|1555112.3.peg.430"/>
<evidence type="ECO:0000256" key="5">
    <source>
        <dbReference type="ARBA" id="ARBA00022989"/>
    </source>
</evidence>
<evidence type="ECO:0000256" key="6">
    <source>
        <dbReference type="ARBA" id="ARBA00023136"/>
    </source>
</evidence>
<dbReference type="Pfam" id="PF00528">
    <property type="entry name" value="BPD_transp_1"/>
    <property type="match status" value="1"/>
</dbReference>
<dbReference type="InterPro" id="IPR035906">
    <property type="entry name" value="MetI-like_sf"/>
</dbReference>
<dbReference type="InterPro" id="IPR000515">
    <property type="entry name" value="MetI-like"/>
</dbReference>
<dbReference type="PANTHER" id="PTHR30193">
    <property type="entry name" value="ABC TRANSPORTER PERMEASE PROTEIN"/>
    <property type="match status" value="1"/>
</dbReference>
<evidence type="ECO:0000313" key="9">
    <source>
        <dbReference type="EMBL" id="BAS26269.1"/>
    </source>
</evidence>
<feature type="transmembrane region" description="Helical" evidence="7">
    <location>
        <begin position="208"/>
        <end position="229"/>
    </location>
</feature>
<protein>
    <submittedName>
        <fullName evidence="9">ABC transporter</fullName>
    </submittedName>
</protein>
<keyword evidence="3" id="KW-1003">Cell membrane</keyword>
<dbReference type="STRING" id="1555112.LIP_0412"/>
<dbReference type="RefSeq" id="WP_068133642.1">
    <property type="nucleotide sequence ID" value="NZ_AP014924.1"/>
</dbReference>
<dbReference type="KEGG" id="lpil:LIP_0412"/>
<dbReference type="Proteomes" id="UP000065807">
    <property type="component" value="Chromosome"/>
</dbReference>
<keyword evidence="5 7" id="KW-1133">Transmembrane helix</keyword>
<accession>A0A0K2SHH4</accession>
<dbReference type="PANTHER" id="PTHR30193:SF37">
    <property type="entry name" value="INNER MEMBRANE ABC TRANSPORTER PERMEASE PROTEIN YCJO"/>
    <property type="match status" value="1"/>
</dbReference>
<keyword evidence="6 7" id="KW-0472">Membrane</keyword>
<keyword evidence="4 7" id="KW-0812">Transmembrane</keyword>
<keyword evidence="10" id="KW-1185">Reference proteome</keyword>
<evidence type="ECO:0000259" key="8">
    <source>
        <dbReference type="PROSITE" id="PS50928"/>
    </source>
</evidence>
<evidence type="ECO:0000256" key="7">
    <source>
        <dbReference type="RuleBase" id="RU363032"/>
    </source>
</evidence>
<dbReference type="AlphaFoldDB" id="A0A0K2SHH4"/>
<dbReference type="GO" id="GO:0055085">
    <property type="term" value="P:transmembrane transport"/>
    <property type="evidence" value="ECO:0007669"/>
    <property type="project" value="InterPro"/>
</dbReference>
<comment type="subcellular location">
    <subcellularLocation>
        <location evidence="1 7">Cell membrane</location>
        <topology evidence="1 7">Multi-pass membrane protein</topology>
    </subcellularLocation>
</comment>
<dbReference type="Gene3D" id="1.10.3720.10">
    <property type="entry name" value="MetI-like"/>
    <property type="match status" value="1"/>
</dbReference>
<reference evidence="10" key="2">
    <citation type="journal article" date="2016" name="Int. J. Syst. Evol. Microbiol.">
        <title>Complete genome sequence and cell structure of Limnochorda pilosa, a Gram-negative spore-former within the phylum Firmicutes.</title>
        <authorList>
            <person name="Watanabe M."/>
            <person name="Kojima H."/>
            <person name="Fukui M."/>
        </authorList>
    </citation>
    <scope>NUCLEOTIDE SEQUENCE [LARGE SCALE GENOMIC DNA]</scope>
    <source>
        <strain evidence="10">HC45</strain>
    </source>
</reference>
<evidence type="ECO:0000256" key="4">
    <source>
        <dbReference type="ARBA" id="ARBA00022692"/>
    </source>
</evidence>
<dbReference type="GO" id="GO:0005886">
    <property type="term" value="C:plasma membrane"/>
    <property type="evidence" value="ECO:0007669"/>
    <property type="project" value="UniProtKB-SubCell"/>
</dbReference>
<gene>
    <name evidence="9" type="ORF">LIP_0412</name>
</gene>
<reference evidence="10" key="1">
    <citation type="submission" date="2015-07" db="EMBL/GenBank/DDBJ databases">
        <title>Complete genome sequence and phylogenetic analysis of Limnochorda pilosa.</title>
        <authorList>
            <person name="Watanabe M."/>
            <person name="Kojima H."/>
            <person name="Fukui M."/>
        </authorList>
    </citation>
    <scope>NUCLEOTIDE SEQUENCE [LARGE SCALE GENOMIC DNA]</scope>
    <source>
        <strain evidence="10">HC45</strain>
    </source>
</reference>
<name>A0A0K2SHH4_LIMPI</name>
<evidence type="ECO:0000256" key="2">
    <source>
        <dbReference type="ARBA" id="ARBA00022448"/>
    </source>
</evidence>
<organism evidence="9 10">
    <name type="scientific">Limnochorda pilosa</name>
    <dbReference type="NCBI Taxonomy" id="1555112"/>
    <lineage>
        <taxon>Bacteria</taxon>
        <taxon>Bacillati</taxon>
        <taxon>Bacillota</taxon>
        <taxon>Limnochordia</taxon>
        <taxon>Limnochordales</taxon>
        <taxon>Limnochordaceae</taxon>
        <taxon>Limnochorda</taxon>
    </lineage>
</organism>
<proteinExistence type="inferred from homology"/>
<dbReference type="InterPro" id="IPR051393">
    <property type="entry name" value="ABC_transporter_permease"/>
</dbReference>
<feature type="transmembrane region" description="Helical" evidence="7">
    <location>
        <begin position="114"/>
        <end position="135"/>
    </location>
</feature>
<keyword evidence="2 7" id="KW-0813">Transport</keyword>
<feature type="transmembrane region" description="Helical" evidence="7">
    <location>
        <begin position="271"/>
        <end position="293"/>
    </location>
</feature>
<dbReference type="SUPFAM" id="SSF161098">
    <property type="entry name" value="MetI-like"/>
    <property type="match status" value="1"/>
</dbReference>
<dbReference type="EMBL" id="AP014924">
    <property type="protein sequence ID" value="BAS26269.1"/>
    <property type="molecule type" value="Genomic_DNA"/>
</dbReference>
<dbReference type="PROSITE" id="PS50928">
    <property type="entry name" value="ABC_TM1"/>
    <property type="match status" value="1"/>
</dbReference>
<feature type="domain" description="ABC transmembrane type-1" evidence="8">
    <location>
        <begin position="76"/>
        <end position="290"/>
    </location>
</feature>
<comment type="similarity">
    <text evidence="7">Belongs to the binding-protein-dependent transport system permease family.</text>
</comment>
<evidence type="ECO:0000256" key="3">
    <source>
        <dbReference type="ARBA" id="ARBA00022475"/>
    </source>
</evidence>